<evidence type="ECO:0000313" key="1">
    <source>
        <dbReference type="EMBL" id="MPM52034.1"/>
    </source>
</evidence>
<protein>
    <submittedName>
        <fullName evidence="1">Uncharacterized protein</fullName>
    </submittedName>
</protein>
<gene>
    <name evidence="1" type="ORF">SDC9_98787</name>
</gene>
<dbReference type="EMBL" id="VSSQ01013683">
    <property type="protein sequence ID" value="MPM52034.1"/>
    <property type="molecule type" value="Genomic_DNA"/>
</dbReference>
<proteinExistence type="predicted"/>
<sequence>MDEAQIRQIVRSITERVLERLMAEGLFLPEQNGALVVIPNFLPESALFSAYLKSEFPNGVACAVLESSVSLDPSFERIDAHTREAQQHVLSSLKFYERVVLAMPTLQLLGRIANGEDAGFTEQLILRAILLEKKVSVVLDYTPPKFKRGTFFEGLVGSITALQDMGVEMVSLTPKLKPAEVGFELVTEQEVLEAYQHGDRIVRCAKGAVITPLARDKANELGVSIEG</sequence>
<comment type="caution">
    <text evidence="1">The sequence shown here is derived from an EMBL/GenBank/DDBJ whole genome shotgun (WGS) entry which is preliminary data.</text>
</comment>
<accession>A0A645AR08</accession>
<organism evidence="1">
    <name type="scientific">bioreactor metagenome</name>
    <dbReference type="NCBI Taxonomy" id="1076179"/>
    <lineage>
        <taxon>unclassified sequences</taxon>
        <taxon>metagenomes</taxon>
        <taxon>ecological metagenomes</taxon>
    </lineage>
</organism>
<reference evidence="1" key="1">
    <citation type="submission" date="2019-08" db="EMBL/GenBank/DDBJ databases">
        <authorList>
            <person name="Kucharzyk K."/>
            <person name="Murdoch R.W."/>
            <person name="Higgins S."/>
            <person name="Loffler F."/>
        </authorList>
    </citation>
    <scope>NUCLEOTIDE SEQUENCE</scope>
</reference>
<dbReference type="AlphaFoldDB" id="A0A645AR08"/>
<name>A0A645AR08_9ZZZZ</name>